<evidence type="ECO:0000313" key="2">
    <source>
        <dbReference type="Proteomes" id="UP000203549"/>
    </source>
</evidence>
<dbReference type="RefSeq" id="YP_004376266.1">
    <property type="nucleotide sequence ID" value="NC_015398.1"/>
</dbReference>
<dbReference type="OrthoDB" id="29052at10239"/>
<reference evidence="1 2" key="1">
    <citation type="journal article" date="2011" name="Arch. Virol.">
        <title>Genomic sequencing and analysis of Clostera anachoreta granulovirus.</title>
        <authorList>
            <person name="Liang Z."/>
            <person name="Zhang X."/>
            <person name="Yin X."/>
            <person name="Cao S."/>
            <person name="Xu F."/>
        </authorList>
    </citation>
    <scope>NUCLEOTIDE SEQUENCE [LARGE SCALE GENOMIC DNA]</scope>
    <source>
        <strain evidence="1">ClanGV-HBHN</strain>
    </source>
</reference>
<organism evidence="1 2">
    <name type="scientific">Clostera anachoreta granulovirus</name>
    <dbReference type="NCBI Taxonomy" id="283675"/>
    <lineage>
        <taxon>Viruses</taxon>
        <taxon>Viruses incertae sedis</taxon>
        <taxon>Naldaviricetes</taxon>
        <taxon>Lefavirales</taxon>
        <taxon>Baculoviridae</taxon>
        <taxon>Betabaculovirus</taxon>
        <taxon>Betabaculovirus clanachoretae</taxon>
    </lineage>
</organism>
<dbReference type="GeneID" id="10722939"/>
<proteinExistence type="predicted"/>
<dbReference type="KEGG" id="vg:10722939"/>
<protein>
    <submittedName>
        <fullName evidence="1">Uncharacterized protein</fullName>
    </submittedName>
</protein>
<accession>F4ZKT5</accession>
<dbReference type="Proteomes" id="UP000203549">
    <property type="component" value="Segment"/>
</dbReference>
<name>F4ZKT5_9BBAC</name>
<sequence>MQLVAYMLSFRPNTQCDLDMVDYVLEHYFVCKYCVHHANISIAVCEDRANLEYFNKFITSPYNNMWRVSILELCDVVKLNVLVDKCSVEIF</sequence>
<evidence type="ECO:0000313" key="1">
    <source>
        <dbReference type="EMBL" id="AEB00346.1"/>
    </source>
</evidence>
<keyword evidence="2" id="KW-1185">Reference proteome</keyword>
<dbReference type="EMBL" id="HQ116624">
    <property type="protein sequence ID" value="AEB00346.1"/>
    <property type="molecule type" value="Genomic_DNA"/>
</dbReference>